<dbReference type="EMBL" id="JBHSMC010000011">
    <property type="protein sequence ID" value="MFC5464780.1"/>
    <property type="molecule type" value="Genomic_DNA"/>
</dbReference>
<organism evidence="2 3">
    <name type="scientific">Lederbergia graminis</name>
    <dbReference type="NCBI Taxonomy" id="735518"/>
    <lineage>
        <taxon>Bacteria</taxon>
        <taxon>Bacillati</taxon>
        <taxon>Bacillota</taxon>
        <taxon>Bacilli</taxon>
        <taxon>Bacillales</taxon>
        <taxon>Bacillaceae</taxon>
        <taxon>Lederbergia</taxon>
    </lineage>
</organism>
<reference evidence="3" key="1">
    <citation type="journal article" date="2019" name="Int. J. Syst. Evol. Microbiol.">
        <title>The Global Catalogue of Microorganisms (GCM) 10K type strain sequencing project: providing services to taxonomists for standard genome sequencing and annotation.</title>
        <authorList>
            <consortium name="The Broad Institute Genomics Platform"/>
            <consortium name="The Broad Institute Genome Sequencing Center for Infectious Disease"/>
            <person name="Wu L."/>
            <person name="Ma J."/>
        </authorList>
    </citation>
    <scope>NUCLEOTIDE SEQUENCE [LARGE SCALE GENOMIC DNA]</scope>
    <source>
        <strain evidence="3">CGMCC 1.12237</strain>
    </source>
</reference>
<feature type="transmembrane region" description="Helical" evidence="1">
    <location>
        <begin position="59"/>
        <end position="76"/>
    </location>
</feature>
<name>A0ABW0LFY3_9BACI</name>
<evidence type="ECO:0000256" key="1">
    <source>
        <dbReference type="SAM" id="Phobius"/>
    </source>
</evidence>
<dbReference type="Proteomes" id="UP001596147">
    <property type="component" value="Unassembled WGS sequence"/>
</dbReference>
<gene>
    <name evidence="2" type="ORF">ACFPM4_08440</name>
</gene>
<keyword evidence="1" id="KW-0472">Membrane</keyword>
<sequence>MGYCIKCGNALKPGGNFCGHCGFAIEKNEEITPEILQQPQQVTTSVATQPKTARKNNKIWMAIVLALAVFIVYQVVTPKKLTEKEFTDLSIEIIVLNQIAQDKFRQAIKYSDVPLSLDPEWTPEYKKLVTPAEKLIKDFEANTKRLKKVKAPEHLQFEQENLQRMLHAYKNMAVHIRSYAESGDENDYELYEEYENRAEDYLEDSIFVAERYEDTIREKYMKLRLNTYE</sequence>
<evidence type="ECO:0008006" key="4">
    <source>
        <dbReference type="Google" id="ProtNLM"/>
    </source>
</evidence>
<comment type="caution">
    <text evidence="2">The sequence shown here is derived from an EMBL/GenBank/DDBJ whole genome shotgun (WGS) entry which is preliminary data.</text>
</comment>
<accession>A0ABW0LFY3</accession>
<proteinExistence type="predicted"/>
<keyword evidence="3" id="KW-1185">Reference proteome</keyword>
<keyword evidence="1" id="KW-0812">Transmembrane</keyword>
<keyword evidence="1" id="KW-1133">Transmembrane helix</keyword>
<dbReference type="RefSeq" id="WP_382350118.1">
    <property type="nucleotide sequence ID" value="NZ_JBHSMC010000011.1"/>
</dbReference>
<evidence type="ECO:0000313" key="3">
    <source>
        <dbReference type="Proteomes" id="UP001596147"/>
    </source>
</evidence>
<protein>
    <recommendedName>
        <fullName evidence="4">Zinc ribbon domain-containing protein</fullName>
    </recommendedName>
</protein>
<evidence type="ECO:0000313" key="2">
    <source>
        <dbReference type="EMBL" id="MFC5464780.1"/>
    </source>
</evidence>